<dbReference type="InterPro" id="IPR042094">
    <property type="entry name" value="T2SS_GspF_sf"/>
</dbReference>
<evidence type="ECO:0000256" key="5">
    <source>
        <dbReference type="ARBA" id="ARBA00022692"/>
    </source>
</evidence>
<dbReference type="AlphaFoldDB" id="A0A7C8HIF2"/>
<dbReference type="GO" id="GO:0005886">
    <property type="term" value="C:plasma membrane"/>
    <property type="evidence" value="ECO:0007669"/>
    <property type="project" value="UniProtKB-SubCell"/>
</dbReference>
<keyword evidence="4" id="KW-0997">Cell inner membrane</keyword>
<feature type="transmembrane region" description="Helical" evidence="8">
    <location>
        <begin position="223"/>
        <end position="240"/>
    </location>
</feature>
<name>A0A7C8HIF2_9FIRM</name>
<comment type="similarity">
    <text evidence="2">Belongs to the GSP F family.</text>
</comment>
<evidence type="ECO:0000256" key="2">
    <source>
        <dbReference type="ARBA" id="ARBA00005745"/>
    </source>
</evidence>
<comment type="caution">
    <text evidence="10">The sequence shown here is derived from an EMBL/GenBank/DDBJ whole genome shotgun (WGS) entry which is preliminary data.</text>
</comment>
<keyword evidence="3" id="KW-1003">Cell membrane</keyword>
<dbReference type="OrthoDB" id="9805682at2"/>
<keyword evidence="7 8" id="KW-0472">Membrane</keyword>
<proteinExistence type="inferred from homology"/>
<feature type="domain" description="Type II secretion system protein GspF" evidence="9">
    <location>
        <begin position="70"/>
        <end position="192"/>
    </location>
</feature>
<protein>
    <submittedName>
        <fullName evidence="10">Type II secretion system F family protein</fullName>
    </submittedName>
</protein>
<comment type="subcellular location">
    <subcellularLocation>
        <location evidence="1">Cell inner membrane</location>
        <topology evidence="1">Multi-pass membrane protein</topology>
    </subcellularLocation>
</comment>
<dbReference type="PRINTS" id="PR00812">
    <property type="entry name" value="BCTERIALGSPF"/>
</dbReference>
<dbReference type="InterPro" id="IPR003004">
    <property type="entry name" value="GspF/PilC"/>
</dbReference>
<dbReference type="PANTHER" id="PTHR30012:SF0">
    <property type="entry name" value="TYPE II SECRETION SYSTEM PROTEIN F-RELATED"/>
    <property type="match status" value="1"/>
</dbReference>
<evidence type="ECO:0000256" key="4">
    <source>
        <dbReference type="ARBA" id="ARBA00022519"/>
    </source>
</evidence>
<evidence type="ECO:0000256" key="1">
    <source>
        <dbReference type="ARBA" id="ARBA00004429"/>
    </source>
</evidence>
<evidence type="ECO:0000256" key="3">
    <source>
        <dbReference type="ARBA" id="ARBA00022475"/>
    </source>
</evidence>
<evidence type="ECO:0000313" key="10">
    <source>
        <dbReference type="EMBL" id="KAE9637254.1"/>
    </source>
</evidence>
<evidence type="ECO:0000256" key="6">
    <source>
        <dbReference type="ARBA" id="ARBA00022989"/>
    </source>
</evidence>
<organism evidence="10 11">
    <name type="scientific">Defluviitalea raffinosedens</name>
    <dbReference type="NCBI Taxonomy" id="1450156"/>
    <lineage>
        <taxon>Bacteria</taxon>
        <taxon>Bacillati</taxon>
        <taxon>Bacillota</taxon>
        <taxon>Clostridia</taxon>
        <taxon>Lachnospirales</taxon>
        <taxon>Defluviitaleaceae</taxon>
        <taxon>Defluviitalea</taxon>
    </lineage>
</organism>
<feature type="transmembrane region" description="Helical" evidence="8">
    <location>
        <begin position="169"/>
        <end position="191"/>
    </location>
</feature>
<keyword evidence="5 8" id="KW-0812">Transmembrane</keyword>
<accession>A0A7C8HIF2</accession>
<dbReference type="RefSeq" id="WP_158739164.1">
    <property type="nucleotide sequence ID" value="NZ_JAFBEP010000006.1"/>
</dbReference>
<dbReference type="Gene3D" id="1.20.81.30">
    <property type="entry name" value="Type II secretion system (T2SS), domain F"/>
    <property type="match status" value="2"/>
</dbReference>
<evidence type="ECO:0000313" key="11">
    <source>
        <dbReference type="Proteomes" id="UP000483018"/>
    </source>
</evidence>
<keyword evidence="11" id="KW-1185">Reference proteome</keyword>
<evidence type="ECO:0000259" key="9">
    <source>
        <dbReference type="Pfam" id="PF00482"/>
    </source>
</evidence>
<dbReference type="Proteomes" id="UP000483018">
    <property type="component" value="Unassembled WGS sequence"/>
</dbReference>
<dbReference type="EMBL" id="WSLF01000001">
    <property type="protein sequence ID" value="KAE9637254.1"/>
    <property type="molecule type" value="Genomic_DNA"/>
</dbReference>
<keyword evidence="6 8" id="KW-1133">Transmembrane helix</keyword>
<evidence type="ECO:0000256" key="8">
    <source>
        <dbReference type="SAM" id="Phobius"/>
    </source>
</evidence>
<feature type="transmembrane region" description="Helical" evidence="8">
    <location>
        <begin position="375"/>
        <end position="396"/>
    </location>
</feature>
<gene>
    <name evidence="10" type="ORF">GND95_02145</name>
</gene>
<dbReference type="FunFam" id="1.20.81.30:FF:000001">
    <property type="entry name" value="Type II secretion system protein F"/>
    <property type="match status" value="2"/>
</dbReference>
<dbReference type="PANTHER" id="PTHR30012">
    <property type="entry name" value="GENERAL SECRETION PATHWAY PROTEIN"/>
    <property type="match status" value="1"/>
</dbReference>
<sequence length="402" mass="45592">MPVYTYKAKDINGTVIKGEIEFDSKEETIHHLLSRNLIPMDIKGKNIWNTDLSQLSMFRPKVKIEDIAVFCRQFAVMLQSGISIGGTLDTLGKQCNNASFRGIIQKIHEEVQKGRGLSEAMREHKAFPLILINMVEAGEISGNLDSVMDQMAIHFEKVMKIQRQIKKAMTYPILLINLMVVVVISMLVFVVPRFVGMFYEIDAELPKITLALLTISDFMQEKWFIIFAIFILLIFGFKYIEKSVEVKYWLDWCSLKVPLFGNLNKKIIYTHFSRTLCSLMAAGIPIIQTMEVLEKVVQNTVAMKVIDQCKNEIKQGGSLATAMQQSDFFPVMLISMVRIGEESGSLETVMAKTAHFYEEELETVIDQMTSLISPLITLIMGGILTFIMLAIIMPMFTLATQI</sequence>
<feature type="domain" description="Type II secretion system protein GspF" evidence="9">
    <location>
        <begin position="272"/>
        <end position="394"/>
    </location>
</feature>
<evidence type="ECO:0000256" key="7">
    <source>
        <dbReference type="ARBA" id="ARBA00023136"/>
    </source>
</evidence>
<reference evidence="10 11" key="1">
    <citation type="submission" date="2019-12" db="EMBL/GenBank/DDBJ databases">
        <title>Defluviitalea raffinosedens, isolated from a biogas fermenter, genome sequencing and characterization.</title>
        <authorList>
            <person name="Rettenmaier R."/>
            <person name="Schneider M."/>
            <person name="Neuhaus K."/>
            <person name="Liebl W."/>
            <person name="Zverlov V."/>
        </authorList>
    </citation>
    <scope>NUCLEOTIDE SEQUENCE [LARGE SCALE GENOMIC DNA]</scope>
    <source>
        <strain evidence="10 11">249c-K6</strain>
    </source>
</reference>
<dbReference type="InterPro" id="IPR018076">
    <property type="entry name" value="T2SS_GspF_dom"/>
</dbReference>
<dbReference type="Pfam" id="PF00482">
    <property type="entry name" value="T2SSF"/>
    <property type="match status" value="2"/>
</dbReference>